<keyword evidence="3 6" id="KW-0133">Cell shape</keyword>
<evidence type="ECO:0000313" key="10">
    <source>
        <dbReference type="Proteomes" id="UP001501116"/>
    </source>
</evidence>
<dbReference type="PANTHER" id="PTHR30582:SF33">
    <property type="entry name" value="EXPORTED PROTEIN"/>
    <property type="match status" value="1"/>
</dbReference>
<keyword evidence="2" id="KW-0808">Transferase</keyword>
<comment type="caution">
    <text evidence="9">The sequence shown here is derived from an EMBL/GenBank/DDBJ whole genome shotgun (WGS) entry which is preliminary data.</text>
</comment>
<evidence type="ECO:0000256" key="5">
    <source>
        <dbReference type="ARBA" id="ARBA00023316"/>
    </source>
</evidence>
<dbReference type="Gene3D" id="2.40.440.10">
    <property type="entry name" value="L,D-transpeptidase catalytic domain-like"/>
    <property type="match status" value="1"/>
</dbReference>
<reference evidence="9 10" key="1">
    <citation type="journal article" date="2019" name="Int. J. Syst. Evol. Microbiol.">
        <title>The Global Catalogue of Microorganisms (GCM) 10K type strain sequencing project: providing services to taxonomists for standard genome sequencing and annotation.</title>
        <authorList>
            <consortium name="The Broad Institute Genomics Platform"/>
            <consortium name="The Broad Institute Genome Sequencing Center for Infectious Disease"/>
            <person name="Wu L."/>
            <person name="Ma J."/>
        </authorList>
    </citation>
    <scope>NUCLEOTIDE SEQUENCE [LARGE SCALE GENOMIC DNA]</scope>
    <source>
        <strain evidence="9 10">JCM 14545</strain>
    </source>
</reference>
<keyword evidence="7" id="KW-0732">Signal</keyword>
<feature type="chain" id="PRO_5046614825" evidence="7">
    <location>
        <begin position="25"/>
        <end position="147"/>
    </location>
</feature>
<dbReference type="EMBL" id="BAAANN010000041">
    <property type="protein sequence ID" value="GAA1985037.1"/>
    <property type="molecule type" value="Genomic_DNA"/>
</dbReference>
<evidence type="ECO:0000256" key="7">
    <source>
        <dbReference type="SAM" id="SignalP"/>
    </source>
</evidence>
<proteinExistence type="predicted"/>
<dbReference type="InterPro" id="IPR038063">
    <property type="entry name" value="Transpep_catalytic_dom"/>
</dbReference>
<evidence type="ECO:0000313" key="9">
    <source>
        <dbReference type="EMBL" id="GAA1985037.1"/>
    </source>
</evidence>
<dbReference type="Proteomes" id="UP001501116">
    <property type="component" value="Unassembled WGS sequence"/>
</dbReference>
<keyword evidence="10" id="KW-1185">Reference proteome</keyword>
<protein>
    <submittedName>
        <fullName evidence="9">L,D-transpeptidase</fullName>
    </submittedName>
</protein>
<evidence type="ECO:0000256" key="3">
    <source>
        <dbReference type="ARBA" id="ARBA00022960"/>
    </source>
</evidence>
<organism evidence="9 10">
    <name type="scientific">Amycolatopsis minnesotensis</name>
    <dbReference type="NCBI Taxonomy" id="337894"/>
    <lineage>
        <taxon>Bacteria</taxon>
        <taxon>Bacillati</taxon>
        <taxon>Actinomycetota</taxon>
        <taxon>Actinomycetes</taxon>
        <taxon>Pseudonocardiales</taxon>
        <taxon>Pseudonocardiaceae</taxon>
        <taxon>Amycolatopsis</taxon>
    </lineage>
</organism>
<evidence type="ECO:0000256" key="2">
    <source>
        <dbReference type="ARBA" id="ARBA00022679"/>
    </source>
</evidence>
<feature type="active site" description="Proton donor/acceptor" evidence="6">
    <location>
        <position position="111"/>
    </location>
</feature>
<dbReference type="RefSeq" id="WP_344429560.1">
    <property type="nucleotide sequence ID" value="NZ_BAAANN010000041.1"/>
</dbReference>
<keyword evidence="5 6" id="KW-0961">Cell wall biogenesis/degradation</keyword>
<feature type="signal peptide" evidence="7">
    <location>
        <begin position="1"/>
        <end position="24"/>
    </location>
</feature>
<comment type="pathway">
    <text evidence="1 6">Cell wall biogenesis; peptidoglycan biosynthesis.</text>
</comment>
<dbReference type="PROSITE" id="PS52029">
    <property type="entry name" value="LD_TPASE"/>
    <property type="match status" value="1"/>
</dbReference>
<dbReference type="CDD" id="cd16913">
    <property type="entry name" value="YkuD_like"/>
    <property type="match status" value="1"/>
</dbReference>
<dbReference type="SUPFAM" id="SSF141523">
    <property type="entry name" value="L,D-transpeptidase catalytic domain-like"/>
    <property type="match status" value="1"/>
</dbReference>
<evidence type="ECO:0000259" key="8">
    <source>
        <dbReference type="PROSITE" id="PS52029"/>
    </source>
</evidence>
<evidence type="ECO:0000256" key="1">
    <source>
        <dbReference type="ARBA" id="ARBA00004752"/>
    </source>
</evidence>
<dbReference type="PANTHER" id="PTHR30582">
    <property type="entry name" value="L,D-TRANSPEPTIDASE"/>
    <property type="match status" value="1"/>
</dbReference>
<feature type="domain" description="L,D-TPase catalytic" evidence="8">
    <location>
        <begin position="39"/>
        <end position="146"/>
    </location>
</feature>
<sequence length="147" mass="15231">MSALRKIAGVLAGVAAAGATVVVAAPAASAAGAPCGPQAKACIQLSTNTTWLMDNGNITYGGVPITSGKAGHRTPTGTFQVQYKDIDHYSKQFNGPMPYSVFFTTNGIAFHQGSLKVQSHGCIHLSHAAAVKYFETLQPGDVVQVVK</sequence>
<accession>A0ABN2SE62</accession>
<keyword evidence="4 6" id="KW-0573">Peptidoglycan synthesis</keyword>
<name>A0ABN2SE62_9PSEU</name>
<evidence type="ECO:0000256" key="4">
    <source>
        <dbReference type="ARBA" id="ARBA00022984"/>
    </source>
</evidence>
<dbReference type="InterPro" id="IPR050979">
    <property type="entry name" value="LD-transpeptidase"/>
</dbReference>
<dbReference type="InterPro" id="IPR005490">
    <property type="entry name" value="LD_TPept_cat_dom"/>
</dbReference>
<gene>
    <name evidence="9" type="ORF">GCM10009754_73250</name>
</gene>
<evidence type="ECO:0000256" key="6">
    <source>
        <dbReference type="PROSITE-ProRule" id="PRU01373"/>
    </source>
</evidence>
<feature type="active site" description="Nucleophile" evidence="6">
    <location>
        <position position="122"/>
    </location>
</feature>
<dbReference type="Pfam" id="PF03734">
    <property type="entry name" value="YkuD"/>
    <property type="match status" value="1"/>
</dbReference>